<dbReference type="EMBL" id="JABAHT010000242">
    <property type="protein sequence ID" value="KAF4660136.1"/>
    <property type="molecule type" value="Genomic_DNA"/>
</dbReference>
<dbReference type="InterPro" id="IPR042099">
    <property type="entry name" value="ANL_N_sf"/>
</dbReference>
<dbReference type="NCBIfam" id="TIGR01217">
    <property type="entry name" value="ac_ac_CoA_syn"/>
    <property type="match status" value="1"/>
</dbReference>
<dbReference type="Proteomes" id="UP000570595">
    <property type="component" value="Unassembled WGS sequence"/>
</dbReference>
<evidence type="ECO:0000256" key="7">
    <source>
        <dbReference type="PIRSR" id="PIRSR600407-1"/>
    </source>
</evidence>
<dbReference type="Pfam" id="PF19773">
    <property type="entry name" value="DUF6259"/>
    <property type="match status" value="1"/>
</dbReference>
<sequence>MPGRFLSLIALLIDRFVVSRLLETSYYNVSWSASLVSNGSEQSLTPSSASRTGVAWWACFSADQGQVLGYNVTLQFEPNDAGGSKVFLKVSATSDCGESSTVDEFAKVTSWSITASLASRRNVGSVILPYGYGRRIDCRSGSCERTMAYGSDASYQILISELSNGETGFLMTLDGAGFLKTYTSNDQGTEFSVTTQLRRRLDPASLPYRSPFPTVVEVIQGDWLDVAHIYRHWAVPVFTGPKKRTWFDEEPGALWVNSHWEAEDGFAKLGGQPARVLDNIRRLRELIGTENSIALHWYEWDKLGYIDGDNYTDCPDAACGFDTHYPHYLPPRPGFGDAVDKLLDMGVRVFPYINGRLFDMQLPEWKDSVESDHACRDEHGNVISESFVSDFGVPNPDGPYWSSVIEGVCSDMMHDFPNLSGIYIDELAAAPNYACYINGRAHNWVHGINKVAIGCSNGISQWKAGVPTITESNAETMMKSVDAYLTLVAMVAADPVPVFGAVYGGHYKGVGSLFQLQSQGTPFSFTKAICQQLLFGNRIGWFALDGKDGFLSFLEDSPESVAFLRRALQIRSMFSLWFDHGRPERQYGRYKQEWVYENAFLHLKSYMTITCQPLESSDTPVEELVYGEMSTVNVASEKGIMSIPLLGSSKSFLVGSGHLPGGLAASTENTSEKTLSIRVAQLITALQRTAEGVAKGDIRLEEVHEASDLASERKSRFVTPAYRLWHVCISLSKHIDEFKSAAVEEAVIIKLRELDCICREVAARALEFGTREMLNSGGDDEETRSQRDNLIKIWLRTGQSWLSLSSGGPEEWAAANAALTRGITIFKKAVTELSEEVVSETTKNAAYSGALHLAQGLCLTGSWDGAVQTISSCRSLLSNWTGYRRIEAELELAYQCRDIGIRMVRARSSANGNDWAIGLPGWSSSAVPTPPPELSKVVELLECSVDVLSEGSSPRMDLETTVLMQLSKARSEIRRLLAEVHSMQRQPEKALELVQVAIREDIQHKAFGGYYDSVRVAVWIVLNAQPKMIKAGTTEELIKTGELKRLVEEYCAAGDEVPQEFQSSPSDRLFNLGEPLLHALVTLSEDTSPVDGSSARLDEILEALSLVLQSLQRDCDGPSLILLAASVADAIGTISRAIPRGEGKNDGKQGSVRLRDTASNGLSNVLRDIVVLMSGKNIWVDEEVKSQCSGIVWNMAAGLYTCGHYVAASTWFELCLQTVDEDSKYRCWQAQALCSYRSAAYEEGIRLSKEALRLCPDATAKSQPLLAMVNCAIDGRLTTTIAEIISELEELSLSEDQNLSPQLLVSVMNKLDGLEDARQYVPRCLKLVGQCLCKGSDGTPVDLLDRLTIFRCIAKNAIDAGDHSAALHYLEASCEGLMQDGLESCGSEQDRVIEQVAAMFRIGWNLGVQLGNNEDQEPEAWDALADDARMCLVFMLTAVTRMAMRMEEAGQTPTEVPAAETAESEIDSLCEVRSLKNLSVTELYKVGLALLGSASATEENTEMEGSRCQPLILLFEFKCTVGALSDPPSAGKRLLEAKRILESARTRGVVLSVLTSSPSEAGKMLPVYYRERLRAQEGADDSTLQVLGDLLVFLDDIVKSNGVASLEEAVQLRTCRTHDEQKHVFLEVCAARDQRVSRRGGVEGTTSQVFRRKFRQLVQQKFDSNVDSYEALYRWSVENPGLFWSVCWDFVGMIGDKNSVPIENETDMVCAQFFPRGYVNLAENCLRPSKNKVACIFNGEGRTTRSITRHELRGMVSVLQQAFVAKGIGKGDRVCGVVANTPETIAVMLALASLGAIWSSISPDFGAAGVVERFEQVSPKMLFLADGYFVKGKWMGEEMAATARDIVHQLGFDDKLGNVVVLPFKRSGSRRTRLPYQTLRNFVRGFKPRRIEYTKTAFNDPVFIMFSSGTTGKPKCIVHKHGCLLQLMKEHQLHCDIRPGDKAFYYTTTAWMMWQWLTAMLASEATILLYDGNPFYPTPAVLPKLCRKHGVKFFGISAKYIDAVRKAVERDPKLLSQLNMDQVKTIASTGSPLVPENFDFLYSHWPHICVSSISGGTDIVSTFMLGNPDGVVRRGQIQCRGLGMAVEVWDDSGRPVQPGVTGELVCTKPFPSQPWGFWGDDANKTKYRAAYFSSDFGPNVWYHGDFCALYPEGGLAVFGRSDATLNPGGVRIGTADIYKVVEHMSEITEALCCGVTRGGDVVIALFVVLHAGVTLDSDLRAKIRREIQSNCTRHHVPGIIEQVSDIPRTKNGKIVELAVREVLHRRKVKNVSALANPEVLKEFEKVPHTAENATAVEAPNPWFYVMEVSLFPVPELIGSFKTSPGISYSALAPSSVVKSLLALVEYAKGRLAAVRPFWKYFPIYLRATAGMRDVVPARRDALMHECIRYLKETPFYFREDYAQVLSGEEEAAFGWLSLNADNRTLAGYDQDASLGWLDMGGASFQIAFVPTRSHYVLENLFPLALSPKGYSSIRLYTKSYLHYGLVEANRRVSAAIISKELLRIKQSLQNQVDSVSTINNPCYFKGMDYQPDFATALFQIPLAVVMRGTGDFDKCAALVRQLFGSSTTTCWVRDCTFDGVYQPRIDNTRFVAVSNFATVADSLGLHATGSLGEWHQATRRVCSMPYDEFTTMYAHVKRRRRDGLCFDSTYLYVLLGEFLKFGSAVNTTLEFRKYTRSGIELDWTSGSVTYTASATPTTTISAYRKAVTMASVASQEGFLGETSEEALNATFGETGLRGIAPFFMDEVFPPLSNDDELQEEIELEELLLSREPKLASMPELEIMT</sequence>
<comment type="similarity">
    <text evidence="2">Belongs to the GDA1/CD39 NTPase family.</text>
</comment>
<dbReference type="PANTHER" id="PTHR42921:SF1">
    <property type="entry name" value="ACETOACETYL-COA SYNTHETASE"/>
    <property type="match status" value="1"/>
</dbReference>
<evidence type="ECO:0000256" key="5">
    <source>
        <dbReference type="ARBA" id="ARBA00022801"/>
    </source>
</evidence>
<evidence type="ECO:0000256" key="8">
    <source>
        <dbReference type="PIRSR" id="PIRSR600407-2"/>
    </source>
</evidence>
<feature type="domain" description="AMP-dependent synthetase/ligase" evidence="10">
    <location>
        <begin position="1729"/>
        <end position="2109"/>
    </location>
</feature>
<evidence type="ECO:0000313" key="12">
    <source>
        <dbReference type="EMBL" id="KAF4660136.1"/>
    </source>
</evidence>
<dbReference type="GO" id="GO:0005524">
    <property type="term" value="F:ATP binding"/>
    <property type="evidence" value="ECO:0007669"/>
    <property type="project" value="UniProtKB-KW"/>
</dbReference>
<gene>
    <name evidence="12" type="ORF">FOZ61_004234</name>
</gene>
<dbReference type="InterPro" id="IPR045851">
    <property type="entry name" value="AMP-bd_C_sf"/>
</dbReference>
<dbReference type="InterPro" id="IPR020845">
    <property type="entry name" value="AMP-binding_CS"/>
</dbReference>
<dbReference type="NCBIfam" id="NF002937">
    <property type="entry name" value="PRK03584.1"/>
    <property type="match status" value="1"/>
</dbReference>
<evidence type="ECO:0000256" key="2">
    <source>
        <dbReference type="ARBA" id="ARBA00009283"/>
    </source>
</evidence>
<comment type="caution">
    <text evidence="12">The sequence shown here is derived from an EMBL/GenBank/DDBJ whole genome shotgun (WGS) entry which is preliminary data.</text>
</comment>
<dbReference type="InterPro" id="IPR000407">
    <property type="entry name" value="GDA1_CD39_NTPase"/>
</dbReference>
<dbReference type="PROSITE" id="PS00455">
    <property type="entry name" value="AMP_BINDING"/>
    <property type="match status" value="1"/>
</dbReference>
<evidence type="ECO:0000256" key="6">
    <source>
        <dbReference type="ARBA" id="ARBA00022840"/>
    </source>
</evidence>
<evidence type="ECO:0000259" key="11">
    <source>
        <dbReference type="Pfam" id="PF19773"/>
    </source>
</evidence>
<evidence type="ECO:0000256" key="9">
    <source>
        <dbReference type="SAM" id="SignalP"/>
    </source>
</evidence>
<feature type="chain" id="PRO_5029443838" description="AMP-dependent synthetase/ligase domain-containing protein" evidence="9">
    <location>
        <begin position="20"/>
        <end position="2784"/>
    </location>
</feature>
<evidence type="ECO:0000256" key="3">
    <source>
        <dbReference type="ARBA" id="ARBA00022598"/>
    </source>
</evidence>
<keyword evidence="3" id="KW-0436">Ligase</keyword>
<dbReference type="Pfam" id="PF00501">
    <property type="entry name" value="AMP-binding"/>
    <property type="match status" value="1"/>
</dbReference>
<feature type="active site" description="Proton acceptor" evidence="7">
    <location>
        <position position="2410"/>
    </location>
</feature>
<dbReference type="Gene3D" id="3.30.300.30">
    <property type="match status" value="1"/>
</dbReference>
<name>A0A7J6LLY8_PEROL</name>
<feature type="domain" description="DUF6259" evidence="11">
    <location>
        <begin position="208"/>
        <end position="510"/>
    </location>
</feature>
<dbReference type="InterPro" id="IPR000873">
    <property type="entry name" value="AMP-dep_synth/lig_dom"/>
</dbReference>
<evidence type="ECO:0000313" key="13">
    <source>
        <dbReference type="Proteomes" id="UP000570595"/>
    </source>
</evidence>
<proteinExistence type="inferred from homology"/>
<keyword evidence="9" id="KW-0732">Signal</keyword>
<evidence type="ECO:0000256" key="4">
    <source>
        <dbReference type="ARBA" id="ARBA00022741"/>
    </source>
</evidence>
<dbReference type="Gene3D" id="3.40.50.12780">
    <property type="entry name" value="N-terminal domain of ligase-like"/>
    <property type="match status" value="1"/>
</dbReference>
<keyword evidence="4 8" id="KW-0547">Nucleotide-binding</keyword>
<dbReference type="GO" id="GO:0030729">
    <property type="term" value="F:acetoacetate-CoA ligase activity"/>
    <property type="evidence" value="ECO:0007669"/>
    <property type="project" value="InterPro"/>
</dbReference>
<comment type="similarity">
    <text evidence="1">Belongs to the ATP-dependent AMP-binding enzyme family.</text>
</comment>
<dbReference type="GO" id="GO:0016787">
    <property type="term" value="F:hydrolase activity"/>
    <property type="evidence" value="ECO:0007669"/>
    <property type="project" value="UniProtKB-KW"/>
</dbReference>
<evidence type="ECO:0008006" key="14">
    <source>
        <dbReference type="Google" id="ProtNLM"/>
    </source>
</evidence>
<dbReference type="OrthoDB" id="10253869at2759"/>
<keyword evidence="6 8" id="KW-0067">ATP-binding</keyword>
<accession>A0A7J6LLY8</accession>
<feature type="binding site" evidence="8">
    <location>
        <begin position="2441"/>
        <end position="2445"/>
    </location>
    <ligand>
        <name>ATP</name>
        <dbReference type="ChEBI" id="CHEBI:30616"/>
    </ligand>
</feature>
<evidence type="ECO:0000256" key="1">
    <source>
        <dbReference type="ARBA" id="ARBA00006432"/>
    </source>
</evidence>
<dbReference type="GO" id="GO:0006629">
    <property type="term" value="P:lipid metabolic process"/>
    <property type="evidence" value="ECO:0007669"/>
    <property type="project" value="InterPro"/>
</dbReference>
<feature type="signal peptide" evidence="9">
    <location>
        <begin position="1"/>
        <end position="19"/>
    </location>
</feature>
<dbReference type="Pfam" id="PF01150">
    <property type="entry name" value="GDA1_CD39"/>
    <property type="match status" value="1"/>
</dbReference>
<dbReference type="InterPro" id="IPR046226">
    <property type="entry name" value="DUF6259"/>
</dbReference>
<protein>
    <recommendedName>
        <fullName evidence="14">AMP-dependent synthetase/ligase domain-containing protein</fullName>
    </recommendedName>
</protein>
<keyword evidence="5" id="KW-0378">Hydrolase</keyword>
<reference evidence="12 13" key="1">
    <citation type="submission" date="2020-04" db="EMBL/GenBank/DDBJ databases">
        <title>Perkinsus olseni comparative genomics.</title>
        <authorList>
            <person name="Bogema D.R."/>
        </authorList>
    </citation>
    <scope>NUCLEOTIDE SEQUENCE [LARGE SCALE GENOMIC DNA]</scope>
    <source>
        <strain evidence="12">ATCC PRA-179</strain>
    </source>
</reference>
<dbReference type="SUPFAM" id="SSF56801">
    <property type="entry name" value="Acetyl-CoA synthetase-like"/>
    <property type="match status" value="1"/>
</dbReference>
<organism evidence="12 13">
    <name type="scientific">Perkinsus olseni</name>
    <name type="common">Perkinsus atlanticus</name>
    <dbReference type="NCBI Taxonomy" id="32597"/>
    <lineage>
        <taxon>Eukaryota</taxon>
        <taxon>Sar</taxon>
        <taxon>Alveolata</taxon>
        <taxon>Perkinsozoa</taxon>
        <taxon>Perkinsea</taxon>
        <taxon>Perkinsida</taxon>
        <taxon>Perkinsidae</taxon>
        <taxon>Perkinsus</taxon>
    </lineage>
</organism>
<dbReference type="Gene3D" id="3.30.420.40">
    <property type="match status" value="1"/>
</dbReference>
<dbReference type="InterPro" id="IPR005914">
    <property type="entry name" value="Acac_CoA_synth"/>
</dbReference>
<evidence type="ECO:0000259" key="10">
    <source>
        <dbReference type="Pfam" id="PF00501"/>
    </source>
</evidence>
<dbReference type="PANTHER" id="PTHR42921">
    <property type="entry name" value="ACETOACETYL-COA SYNTHETASE"/>
    <property type="match status" value="1"/>
</dbReference>
<dbReference type="Gene3D" id="3.30.420.150">
    <property type="entry name" value="Exopolyphosphatase. Domain 2"/>
    <property type="match status" value="1"/>
</dbReference>